<protein>
    <submittedName>
        <fullName evidence="1">Uncharacterized protein</fullName>
    </submittedName>
</protein>
<gene>
    <name evidence="1" type="ORF">SAMN05216285_4032</name>
</gene>
<dbReference type="AlphaFoldDB" id="A0A1I0QVG7"/>
<evidence type="ECO:0000313" key="2">
    <source>
        <dbReference type="Proteomes" id="UP000183275"/>
    </source>
</evidence>
<accession>A0A1I0QVG7</accession>
<evidence type="ECO:0000313" key="1">
    <source>
        <dbReference type="EMBL" id="SEW31668.1"/>
    </source>
</evidence>
<reference evidence="2" key="1">
    <citation type="submission" date="2016-10" db="EMBL/GenBank/DDBJ databases">
        <authorList>
            <person name="Varghese N."/>
        </authorList>
    </citation>
    <scope>NUCLEOTIDE SEQUENCE [LARGE SCALE GENOMIC DNA]</scope>
    <source>
        <strain evidence="2">CGMCC 1.12284</strain>
    </source>
</reference>
<sequence length="69" mass="7827">MERIVNRRTNTVHKPRQRDDFRKTKCGVFLDDANTDRVTTDVPIVTDDGATTSATMNRCGRCFEEGSGY</sequence>
<organism evidence="1 2">
    <name type="scientific">Natrinema salifodinae</name>
    <dbReference type="NCBI Taxonomy" id="1202768"/>
    <lineage>
        <taxon>Archaea</taxon>
        <taxon>Methanobacteriati</taxon>
        <taxon>Methanobacteriota</taxon>
        <taxon>Stenosarchaea group</taxon>
        <taxon>Halobacteria</taxon>
        <taxon>Halobacteriales</taxon>
        <taxon>Natrialbaceae</taxon>
        <taxon>Natrinema</taxon>
    </lineage>
</organism>
<dbReference type="Proteomes" id="UP000183275">
    <property type="component" value="Unassembled WGS sequence"/>
</dbReference>
<keyword evidence="2" id="KW-1185">Reference proteome</keyword>
<dbReference type="EMBL" id="FOIS01000005">
    <property type="protein sequence ID" value="SEW31668.1"/>
    <property type="molecule type" value="Genomic_DNA"/>
</dbReference>
<name>A0A1I0QVG7_9EURY</name>
<proteinExistence type="predicted"/>